<dbReference type="RefSeq" id="WP_132765365.1">
    <property type="nucleotide sequence ID" value="NZ_CP110416.1"/>
</dbReference>
<protein>
    <submittedName>
        <fullName evidence="1">Uncharacterized protein</fullName>
    </submittedName>
</protein>
<gene>
    <name evidence="1" type="ORF">EV676_10642</name>
</gene>
<dbReference type="EMBL" id="SLXF01000006">
    <property type="protein sequence ID" value="TCP06559.1"/>
    <property type="molecule type" value="Genomic_DNA"/>
</dbReference>
<proteinExistence type="predicted"/>
<accession>A0AA46DCL7</accession>
<dbReference type="Proteomes" id="UP000294772">
    <property type="component" value="Unassembled WGS sequence"/>
</dbReference>
<dbReference type="AlphaFoldDB" id="A0AA46DCL7"/>
<organism evidence="1 2">
    <name type="scientific">Caldimonas thermodepolymerans</name>
    <dbReference type="NCBI Taxonomy" id="215580"/>
    <lineage>
        <taxon>Bacteria</taxon>
        <taxon>Pseudomonadati</taxon>
        <taxon>Pseudomonadota</taxon>
        <taxon>Betaproteobacteria</taxon>
        <taxon>Burkholderiales</taxon>
        <taxon>Sphaerotilaceae</taxon>
        <taxon>Caldimonas</taxon>
    </lineage>
</organism>
<name>A0AA46DCL7_9BURK</name>
<sequence length="242" mass="25347">MADSTTPIQQIVAGMGADAMVNENFDAASPAMLYGRRASATTGLTWGYYGGRYKSNLIANGTVTLTPSATNYIVASKATGAVSVSTSTTNWNNRAGYERLYQVVTNANGIGNYQDHRDLYKDVRQSIIVACSDESTDLTVGLSKVTFRMPYAFTLLAIRGSLSTPATGSTLLTVEVNVNGSPILSTPITFDSGEKTTATAATPPVISNSTIPDDAEVTIDITDVGDVTPGRGLKIAFIGAPA</sequence>
<evidence type="ECO:0000313" key="2">
    <source>
        <dbReference type="Proteomes" id="UP000294772"/>
    </source>
</evidence>
<comment type="caution">
    <text evidence="1">The sequence shown here is derived from an EMBL/GenBank/DDBJ whole genome shotgun (WGS) entry which is preliminary data.</text>
</comment>
<evidence type="ECO:0000313" key="1">
    <source>
        <dbReference type="EMBL" id="TCP06559.1"/>
    </source>
</evidence>
<reference evidence="1 2" key="1">
    <citation type="submission" date="2019-03" db="EMBL/GenBank/DDBJ databases">
        <title>Genomic Encyclopedia of Type Strains, Phase IV (KMG-IV): sequencing the most valuable type-strain genomes for metagenomic binning, comparative biology and taxonomic classification.</title>
        <authorList>
            <person name="Goeker M."/>
        </authorList>
    </citation>
    <scope>NUCLEOTIDE SEQUENCE [LARGE SCALE GENOMIC DNA]</scope>
    <source>
        <strain evidence="1 2">DSM 15264</strain>
    </source>
</reference>